<dbReference type="PANTHER" id="PTHR11203:SF37">
    <property type="entry name" value="INTEGRATOR COMPLEX SUBUNIT 11"/>
    <property type="match status" value="1"/>
</dbReference>
<gene>
    <name evidence="4" type="ORF">A2704_00195</name>
</gene>
<evidence type="ECO:0000313" key="5">
    <source>
        <dbReference type="Proteomes" id="UP000176445"/>
    </source>
</evidence>
<dbReference type="SMART" id="SM01027">
    <property type="entry name" value="Beta-Casp"/>
    <property type="match status" value="1"/>
</dbReference>
<feature type="domain" description="Beta-Casp" evidence="3">
    <location>
        <begin position="259"/>
        <end position="384"/>
    </location>
</feature>
<organism evidence="4 5">
    <name type="scientific">Candidatus Kaiserbacteria bacterium RIFCSPHIGHO2_01_FULL_54_36b</name>
    <dbReference type="NCBI Taxonomy" id="1798483"/>
    <lineage>
        <taxon>Bacteria</taxon>
        <taxon>Candidatus Kaiseribacteriota</taxon>
    </lineage>
</organism>
<dbReference type="InterPro" id="IPR036866">
    <property type="entry name" value="RibonucZ/Hydroxyglut_hydro"/>
</dbReference>
<dbReference type="Pfam" id="PF07521">
    <property type="entry name" value="RMMBL"/>
    <property type="match status" value="1"/>
</dbReference>
<evidence type="ECO:0000259" key="2">
    <source>
        <dbReference type="SMART" id="SM00849"/>
    </source>
</evidence>
<reference evidence="4 5" key="1">
    <citation type="journal article" date="2016" name="Nat. Commun.">
        <title>Thousands of microbial genomes shed light on interconnected biogeochemical processes in an aquifer system.</title>
        <authorList>
            <person name="Anantharaman K."/>
            <person name="Brown C.T."/>
            <person name="Hug L.A."/>
            <person name="Sharon I."/>
            <person name="Castelle C.J."/>
            <person name="Probst A.J."/>
            <person name="Thomas B.C."/>
            <person name="Singh A."/>
            <person name="Wilkins M.J."/>
            <person name="Karaoz U."/>
            <person name="Brodie E.L."/>
            <person name="Williams K.H."/>
            <person name="Hubbard S.S."/>
            <person name="Banfield J.F."/>
        </authorList>
    </citation>
    <scope>NUCLEOTIDE SEQUENCE [LARGE SCALE GENOMIC DNA]</scope>
</reference>
<protein>
    <recommendedName>
        <fullName evidence="6">MBL fold metallo-hydrolase</fullName>
    </recommendedName>
</protein>
<dbReference type="InterPro" id="IPR022712">
    <property type="entry name" value="Beta_Casp"/>
</dbReference>
<dbReference type="SUPFAM" id="SSF56281">
    <property type="entry name" value="Metallo-hydrolase/oxidoreductase"/>
    <property type="match status" value="1"/>
</dbReference>
<accession>A0A1F6CRX3</accession>
<comment type="caution">
    <text evidence="4">The sequence shown here is derived from an EMBL/GenBank/DDBJ whole genome shotgun (WGS) entry which is preliminary data.</text>
</comment>
<evidence type="ECO:0000256" key="1">
    <source>
        <dbReference type="ARBA" id="ARBA00022801"/>
    </source>
</evidence>
<evidence type="ECO:0000259" key="3">
    <source>
        <dbReference type="SMART" id="SM01027"/>
    </source>
</evidence>
<evidence type="ECO:0000313" key="4">
    <source>
        <dbReference type="EMBL" id="OGG51938.1"/>
    </source>
</evidence>
<dbReference type="Gene3D" id="3.40.50.10890">
    <property type="match status" value="1"/>
</dbReference>
<dbReference type="CDD" id="cd16295">
    <property type="entry name" value="TTHA0252-CPSF-like_MBL-fold"/>
    <property type="match status" value="1"/>
</dbReference>
<dbReference type="Pfam" id="PF10996">
    <property type="entry name" value="Beta-Casp"/>
    <property type="match status" value="1"/>
</dbReference>
<dbReference type="GO" id="GO:0016787">
    <property type="term" value="F:hydrolase activity"/>
    <property type="evidence" value="ECO:0007669"/>
    <property type="project" value="UniProtKB-KW"/>
</dbReference>
<dbReference type="AlphaFoldDB" id="A0A1F6CRX3"/>
<name>A0A1F6CRX3_9BACT</name>
<evidence type="ECO:0008006" key="6">
    <source>
        <dbReference type="Google" id="ProtNLM"/>
    </source>
</evidence>
<keyword evidence="1" id="KW-0378">Hydrolase</keyword>
<sequence>MSAKITFHGGAGTVTGANFLLDTDSTHSTSSVQASSPQAGRKILIDCGILQSGDGPAGECDVINSAPFPYDVQDIDTLVVTHAHADHIGRIPRLVRDGFRGAIHSTAATKDLAALMFGDAISVMHEEAKRRGCDVLYEASDVEKALPLWDTHEYHEPFSIGDTSIDFLDAGHILGAAMAKFTRNGRTILFTGDLGNSPEPLLNDTESPEGANYIIMESVYGDRLHEGREERRERLRECVEKVRARKGVLLIPSFSLERTQLLLFELNVMIEEGKLAAIPVYLDAPLAIQVTDVFRKYKHLLNPAAQKHFSSGKDPFSFESLKLTQDGEESRAIHAAPNPKIIIAGAGMSHGGRIRAHEKYYLGDKKAMILFVGYQVPGSLGRRIQEGEKRVEIDGEHIRIYAERETLSGYSGHADREQLLTFVENAGEHLERAFVTMGEPRSSSMLTQRLRDFLGVDAVVPTQGQTFTLDW</sequence>
<dbReference type="GO" id="GO:0004521">
    <property type="term" value="F:RNA endonuclease activity"/>
    <property type="evidence" value="ECO:0007669"/>
    <property type="project" value="TreeGrafter"/>
</dbReference>
<dbReference type="InterPro" id="IPR011108">
    <property type="entry name" value="RMMBL"/>
</dbReference>
<dbReference type="SMART" id="SM00849">
    <property type="entry name" value="Lactamase_B"/>
    <property type="match status" value="1"/>
</dbReference>
<proteinExistence type="predicted"/>
<dbReference type="Pfam" id="PF00753">
    <property type="entry name" value="Lactamase_B"/>
    <property type="match status" value="1"/>
</dbReference>
<dbReference type="Proteomes" id="UP000176445">
    <property type="component" value="Unassembled WGS sequence"/>
</dbReference>
<dbReference type="PANTHER" id="PTHR11203">
    <property type="entry name" value="CLEAVAGE AND POLYADENYLATION SPECIFICITY FACTOR FAMILY MEMBER"/>
    <property type="match status" value="1"/>
</dbReference>
<dbReference type="EMBL" id="MFKW01000008">
    <property type="protein sequence ID" value="OGG51938.1"/>
    <property type="molecule type" value="Genomic_DNA"/>
</dbReference>
<feature type="domain" description="Metallo-beta-lactamase" evidence="2">
    <location>
        <begin position="28"/>
        <end position="254"/>
    </location>
</feature>
<dbReference type="InterPro" id="IPR050698">
    <property type="entry name" value="MBL"/>
</dbReference>
<dbReference type="Gene3D" id="3.60.15.10">
    <property type="entry name" value="Ribonuclease Z/Hydroxyacylglutathione hydrolase-like"/>
    <property type="match status" value="1"/>
</dbReference>
<dbReference type="InterPro" id="IPR001279">
    <property type="entry name" value="Metallo-B-lactamas"/>
</dbReference>